<accession>A0AAP5LR21</accession>
<comment type="caution">
    <text evidence="2">The sequence shown here is derived from an EMBL/GenBank/DDBJ whole genome shotgun (WGS) entry which is preliminary data.</text>
</comment>
<organism evidence="2 3">
    <name type="scientific">Paenibacillus amylolyticus</name>
    <dbReference type="NCBI Taxonomy" id="1451"/>
    <lineage>
        <taxon>Bacteria</taxon>
        <taxon>Bacillati</taxon>
        <taxon>Bacillota</taxon>
        <taxon>Bacilli</taxon>
        <taxon>Bacillales</taxon>
        <taxon>Paenibacillaceae</taxon>
        <taxon>Paenibacillus</taxon>
    </lineage>
</organism>
<gene>
    <name evidence="2" type="ORF">J2W91_002486</name>
</gene>
<name>A0AAP5LR21_PAEAM</name>
<feature type="domain" description="Polysaccharide pyruvyl transferase" evidence="1">
    <location>
        <begin position="40"/>
        <end position="294"/>
    </location>
</feature>
<dbReference type="Proteomes" id="UP001254832">
    <property type="component" value="Unassembled WGS sequence"/>
</dbReference>
<proteinExistence type="predicted"/>
<evidence type="ECO:0000313" key="2">
    <source>
        <dbReference type="EMBL" id="MDR6724024.1"/>
    </source>
</evidence>
<keyword evidence="2" id="KW-0808">Transferase</keyword>
<evidence type="ECO:0000259" key="1">
    <source>
        <dbReference type="Pfam" id="PF04230"/>
    </source>
</evidence>
<dbReference type="RefSeq" id="WP_310139802.1">
    <property type="nucleotide sequence ID" value="NZ_JAVDTR010000006.1"/>
</dbReference>
<dbReference type="GO" id="GO:0016740">
    <property type="term" value="F:transferase activity"/>
    <property type="evidence" value="ECO:0007669"/>
    <property type="project" value="UniProtKB-KW"/>
</dbReference>
<dbReference type="EC" id="2.-.-.-" evidence="2"/>
<dbReference type="InterPro" id="IPR007345">
    <property type="entry name" value="Polysacch_pyruvyl_Trfase"/>
</dbReference>
<sequence length="342" mass="39681">MLANPNIHPMEELKRNLRQILDVIPPQSEIFYIDYPVYNNGGDLLIMKGTEAFFKDNDIRVLQRYSVWDIPFPLNIPKDAIIVMQGGGNFGDLYPVHQKMREKIIAGHPKNRIVILPQTIFFKSDIELKKTAKVLNFHKDLHFYVRDQTTYELALKEFNQTSVYLCPDMAHQLWPIQPKGKAVLDRLFFFREDIEKNKEQLKYESAAKGDGAFLDWNTLYNRVDRKIIRMVTSSLKARNTFLPVQWFWSKYSDYMVHKAIKNFSKYKNVTTSRLHGHILACLLDQPNVLLDNSYGKNSNYYWAWTRNNPKGILESGQTDTYSKSVDKTKANGSVALSDGTAL</sequence>
<dbReference type="EMBL" id="JAVDTR010000006">
    <property type="protein sequence ID" value="MDR6724024.1"/>
    <property type="molecule type" value="Genomic_DNA"/>
</dbReference>
<reference evidence="2" key="1">
    <citation type="submission" date="2023-07" db="EMBL/GenBank/DDBJ databases">
        <title>Sorghum-associated microbial communities from plants grown in Nebraska, USA.</title>
        <authorList>
            <person name="Schachtman D."/>
        </authorList>
    </citation>
    <scope>NUCLEOTIDE SEQUENCE</scope>
    <source>
        <strain evidence="2">BE80</strain>
    </source>
</reference>
<dbReference type="Pfam" id="PF04230">
    <property type="entry name" value="PS_pyruv_trans"/>
    <property type="match status" value="1"/>
</dbReference>
<protein>
    <submittedName>
        <fullName evidence="2">Pyruvyl transferase EpsO</fullName>
        <ecNumber evidence="2">2.-.-.-</ecNumber>
    </submittedName>
</protein>
<dbReference type="AlphaFoldDB" id="A0AAP5LR21"/>
<evidence type="ECO:0000313" key="3">
    <source>
        <dbReference type="Proteomes" id="UP001254832"/>
    </source>
</evidence>